<feature type="binding site" evidence="3">
    <location>
        <position position="9"/>
    </location>
    <ligand>
        <name>a divalent metal cation</name>
        <dbReference type="ChEBI" id="CHEBI:60240"/>
        <label>1</label>
    </ligand>
</feature>
<proteinExistence type="predicted"/>
<dbReference type="InterPro" id="IPR032466">
    <property type="entry name" value="Metal_Hydrolase"/>
</dbReference>
<dbReference type="InterPro" id="IPR001130">
    <property type="entry name" value="TatD-like"/>
</dbReference>
<evidence type="ECO:0000256" key="1">
    <source>
        <dbReference type="ARBA" id="ARBA00022723"/>
    </source>
</evidence>
<dbReference type="SUPFAM" id="SSF51556">
    <property type="entry name" value="Metallo-dependent hydrolases"/>
    <property type="match status" value="1"/>
</dbReference>
<evidence type="ECO:0000256" key="2">
    <source>
        <dbReference type="ARBA" id="ARBA00022801"/>
    </source>
</evidence>
<dbReference type="PANTHER" id="PTHR46124:SF2">
    <property type="entry name" value="D-AMINOACYL-TRNA DEACYLASE"/>
    <property type="match status" value="1"/>
</dbReference>
<gene>
    <name evidence="4" type="ORF">A2949_02080</name>
</gene>
<evidence type="ECO:0000256" key="3">
    <source>
        <dbReference type="PIRSR" id="PIRSR005902-1"/>
    </source>
</evidence>
<dbReference type="AlphaFoldDB" id="A0A1F4Y117"/>
<evidence type="ECO:0008006" key="6">
    <source>
        <dbReference type="Google" id="ProtNLM"/>
    </source>
</evidence>
<protein>
    <recommendedName>
        <fullName evidence="6">Hydrolase TatD</fullName>
    </recommendedName>
</protein>
<feature type="binding site" evidence="3">
    <location>
        <position position="201"/>
    </location>
    <ligand>
        <name>a divalent metal cation</name>
        <dbReference type="ChEBI" id="CHEBI:60240"/>
        <label>1</label>
    </ligand>
</feature>
<dbReference type="PIRSF" id="PIRSF005902">
    <property type="entry name" value="DNase_TatD"/>
    <property type="match status" value="1"/>
</dbReference>
<dbReference type="EMBL" id="MEWZ01000002">
    <property type="protein sequence ID" value="OGC87665.1"/>
    <property type="molecule type" value="Genomic_DNA"/>
</dbReference>
<dbReference type="FunFam" id="3.20.20.140:FF:000005">
    <property type="entry name" value="TatD family hydrolase"/>
    <property type="match status" value="1"/>
</dbReference>
<dbReference type="Pfam" id="PF01026">
    <property type="entry name" value="TatD_DNase"/>
    <property type="match status" value="1"/>
</dbReference>
<evidence type="ECO:0000313" key="5">
    <source>
        <dbReference type="Proteomes" id="UP000178585"/>
    </source>
</evidence>
<accession>A0A1F4Y117</accession>
<sequence>MKLFDSHCHLQMPQYDADRAEVLARMQGAGMGAIVVGTDYEMSRAGIELAANHDFLWASVGSHPNHAEEFDSAKFEELAKDPKVVAIGECGLDYFRSEKSDEQKEKFVKQIVLAQKLHKALVVHCRDAHEDMFDILASEQGSTLLNKVPVVMHFFTGSAELAQKYLDLGCYLSFPGPITFTDMYDDSIRLCPLEKMLIETDAPFAAPVPHRGKRNEPVYVEHVARKIAGLKGLGLEEVSERAVANAQKVFNIA</sequence>
<dbReference type="STRING" id="1797245.A2949_02080"/>
<dbReference type="CDD" id="cd01310">
    <property type="entry name" value="TatD_DNAse"/>
    <property type="match status" value="1"/>
</dbReference>
<dbReference type="PANTHER" id="PTHR46124">
    <property type="entry name" value="D-AMINOACYL-TRNA DEACYLASE"/>
    <property type="match status" value="1"/>
</dbReference>
<feature type="binding site" evidence="3">
    <location>
        <position position="7"/>
    </location>
    <ligand>
        <name>a divalent metal cation</name>
        <dbReference type="ChEBI" id="CHEBI:60240"/>
        <label>1</label>
    </ligand>
</feature>
<dbReference type="NCBIfam" id="TIGR00010">
    <property type="entry name" value="YchF/TatD family DNA exonuclease"/>
    <property type="match status" value="1"/>
</dbReference>
<feature type="binding site" evidence="3">
    <location>
        <position position="89"/>
    </location>
    <ligand>
        <name>a divalent metal cation</name>
        <dbReference type="ChEBI" id="CHEBI:60240"/>
        <label>1</label>
    </ligand>
</feature>
<dbReference type="GO" id="GO:0005829">
    <property type="term" value="C:cytosol"/>
    <property type="evidence" value="ECO:0007669"/>
    <property type="project" value="TreeGrafter"/>
</dbReference>
<dbReference type="GO" id="GO:0016788">
    <property type="term" value="F:hydrolase activity, acting on ester bonds"/>
    <property type="evidence" value="ECO:0007669"/>
    <property type="project" value="InterPro"/>
</dbReference>
<organism evidence="4 5">
    <name type="scientific">Candidatus Adlerbacteria bacterium RIFCSPLOWO2_01_FULL_54_21b</name>
    <dbReference type="NCBI Taxonomy" id="1797245"/>
    <lineage>
        <taxon>Bacteria</taxon>
        <taxon>Candidatus Adleribacteriota</taxon>
    </lineage>
</organism>
<dbReference type="GO" id="GO:0004536">
    <property type="term" value="F:DNA nuclease activity"/>
    <property type="evidence" value="ECO:0007669"/>
    <property type="project" value="InterPro"/>
</dbReference>
<comment type="caution">
    <text evidence="4">The sequence shown here is derived from an EMBL/GenBank/DDBJ whole genome shotgun (WGS) entry which is preliminary data.</text>
</comment>
<dbReference type="InterPro" id="IPR015991">
    <property type="entry name" value="TatD/YcfH-like"/>
</dbReference>
<dbReference type="GO" id="GO:0046872">
    <property type="term" value="F:metal ion binding"/>
    <property type="evidence" value="ECO:0007669"/>
    <property type="project" value="UniProtKB-KW"/>
</dbReference>
<keyword evidence="2" id="KW-0378">Hydrolase</keyword>
<name>A0A1F4Y117_9BACT</name>
<feature type="binding site" evidence="3">
    <location>
        <position position="124"/>
    </location>
    <ligand>
        <name>a divalent metal cation</name>
        <dbReference type="ChEBI" id="CHEBI:60240"/>
        <label>2</label>
    </ligand>
</feature>
<dbReference type="Gene3D" id="3.20.20.140">
    <property type="entry name" value="Metal-dependent hydrolases"/>
    <property type="match status" value="1"/>
</dbReference>
<feature type="binding site" evidence="3">
    <location>
        <position position="153"/>
    </location>
    <ligand>
        <name>a divalent metal cation</name>
        <dbReference type="ChEBI" id="CHEBI:60240"/>
        <label>2</label>
    </ligand>
</feature>
<keyword evidence="1 3" id="KW-0479">Metal-binding</keyword>
<evidence type="ECO:0000313" key="4">
    <source>
        <dbReference type="EMBL" id="OGC87665.1"/>
    </source>
</evidence>
<dbReference type="Proteomes" id="UP000178585">
    <property type="component" value="Unassembled WGS sequence"/>
</dbReference>
<reference evidence="4 5" key="1">
    <citation type="journal article" date="2016" name="Nat. Commun.">
        <title>Thousands of microbial genomes shed light on interconnected biogeochemical processes in an aquifer system.</title>
        <authorList>
            <person name="Anantharaman K."/>
            <person name="Brown C.T."/>
            <person name="Hug L.A."/>
            <person name="Sharon I."/>
            <person name="Castelle C.J."/>
            <person name="Probst A.J."/>
            <person name="Thomas B.C."/>
            <person name="Singh A."/>
            <person name="Wilkins M.J."/>
            <person name="Karaoz U."/>
            <person name="Brodie E.L."/>
            <person name="Williams K.H."/>
            <person name="Hubbard S.S."/>
            <person name="Banfield J.F."/>
        </authorList>
    </citation>
    <scope>NUCLEOTIDE SEQUENCE [LARGE SCALE GENOMIC DNA]</scope>
</reference>